<dbReference type="GO" id="GO:0035770">
    <property type="term" value="C:ribonucleoprotein granule"/>
    <property type="evidence" value="ECO:0007669"/>
    <property type="project" value="Ensembl"/>
</dbReference>
<sequence length="313" mass="35045">MGSLERSGLHGLFAVYKPPGLHWKHLRDTVEFKLLKGLNSKKQYTPKEHIRFLLAPKEGSERGELTLIAKNVPALSEHSLVRGPKYTSMKVGVGHLLDVKSSGVLVLGVGRGNKLLTDIYNAHLTKDYTVRGLLGKATDDFSDEGRLIEKTTYDHVTPEKLSRILAVIQGSHQKAMVMYSNLDLKTQEAYEMAVKGLIRPMDKSPMLITGIRCLKFAPPEFLLEIQCMHETQQLLRRVVHEIGLELKSSAVCTQVRRTRDGVFTLEDALLRTQWNIHNIQTSIQKAAPRVEAELEKSQTIALDHPDPVGQSVS</sequence>
<dbReference type="RefSeq" id="XP_031810594.1">
    <property type="nucleotide sequence ID" value="XM_031954734.1"/>
</dbReference>
<evidence type="ECO:0000313" key="3">
    <source>
        <dbReference type="Ensembl" id="ENSSHAP00000028759.1"/>
    </source>
</evidence>
<evidence type="ECO:0000256" key="1">
    <source>
        <dbReference type="ARBA" id="ARBA00008999"/>
    </source>
</evidence>
<dbReference type="GO" id="GO:0005759">
    <property type="term" value="C:mitochondrial matrix"/>
    <property type="evidence" value="ECO:0007669"/>
    <property type="project" value="Ensembl"/>
</dbReference>
<dbReference type="GeneTree" id="ENSGT00940000156773"/>
<proteinExistence type="inferred from homology"/>
<dbReference type="GO" id="GO:0070131">
    <property type="term" value="P:positive regulation of mitochondrial translation"/>
    <property type="evidence" value="ECO:0007669"/>
    <property type="project" value="Ensembl"/>
</dbReference>
<dbReference type="CDD" id="cd02868">
    <property type="entry name" value="PseudoU_synth_hTruB2_like"/>
    <property type="match status" value="1"/>
</dbReference>
<dbReference type="InParanoid" id="A0A7N4NVQ2"/>
<dbReference type="Gene3D" id="3.30.2350.10">
    <property type="entry name" value="Pseudouridine synthase"/>
    <property type="match status" value="1"/>
</dbReference>
<protein>
    <submittedName>
        <fullName evidence="3">TruB pseudouridine synthase family member 2</fullName>
    </submittedName>
</protein>
<evidence type="ECO:0000259" key="2">
    <source>
        <dbReference type="Pfam" id="PF01509"/>
    </source>
</evidence>
<name>A0A7N4NVQ2_SARHA</name>
<reference evidence="3" key="3">
    <citation type="submission" date="2025-09" db="UniProtKB">
        <authorList>
            <consortium name="Ensembl"/>
        </authorList>
    </citation>
    <scope>IDENTIFICATION</scope>
</reference>
<dbReference type="KEGG" id="shr:105749234"/>
<dbReference type="GO" id="GO:0160148">
    <property type="term" value="F:tRNA pseudouridine(55) synthase activity"/>
    <property type="evidence" value="ECO:0007669"/>
    <property type="project" value="Ensembl"/>
</dbReference>
<dbReference type="AlphaFoldDB" id="A0A7N4NVQ2"/>
<dbReference type="Pfam" id="PF01509">
    <property type="entry name" value="TruB_N"/>
    <property type="match status" value="1"/>
</dbReference>
<dbReference type="CTD" id="26995"/>
<dbReference type="InterPro" id="IPR039048">
    <property type="entry name" value="Trub2"/>
</dbReference>
<dbReference type="Proteomes" id="UP000007648">
    <property type="component" value="Unassembled WGS sequence"/>
</dbReference>
<dbReference type="InterPro" id="IPR002501">
    <property type="entry name" value="PsdUridine_synth_N"/>
</dbReference>
<comment type="similarity">
    <text evidence="1">Belongs to the pseudouridine synthase TruB family.</text>
</comment>
<accession>A0A7N4NVQ2</accession>
<reference evidence="3" key="2">
    <citation type="submission" date="2025-08" db="UniProtKB">
        <authorList>
            <consortium name="Ensembl"/>
        </authorList>
    </citation>
    <scope>IDENTIFICATION</scope>
</reference>
<keyword evidence="4" id="KW-1185">Reference proteome</keyword>
<dbReference type="Ensembl" id="ENSSHAT00000051977.1">
    <property type="protein sequence ID" value="ENSSHAP00000028759.1"/>
    <property type="gene ID" value="ENSSHAG00000021715.1"/>
</dbReference>
<dbReference type="InterPro" id="IPR020103">
    <property type="entry name" value="PsdUridine_synth_cat_dom_sf"/>
</dbReference>
<feature type="domain" description="Pseudouridine synthase II N-terminal" evidence="2">
    <location>
        <begin position="88"/>
        <end position="231"/>
    </location>
</feature>
<dbReference type="SUPFAM" id="SSF55120">
    <property type="entry name" value="Pseudouridine synthase"/>
    <property type="match status" value="1"/>
</dbReference>
<dbReference type="GO" id="GO:1990481">
    <property type="term" value="P:mRNA pseudouridine synthesis"/>
    <property type="evidence" value="ECO:0007669"/>
    <property type="project" value="Ensembl"/>
</dbReference>
<gene>
    <name evidence="3" type="primary">TRUB2</name>
</gene>
<dbReference type="OrthoDB" id="9995526at2759"/>
<dbReference type="GeneID" id="105749234"/>
<reference evidence="3 4" key="1">
    <citation type="journal article" date="2011" name="Proc. Natl. Acad. Sci. U.S.A.">
        <title>Genetic diversity and population structure of the endangered marsupial Sarcophilus harrisii (Tasmanian devil).</title>
        <authorList>
            <person name="Miller W."/>
            <person name="Hayes V.M."/>
            <person name="Ratan A."/>
            <person name="Petersen D.C."/>
            <person name="Wittekindt N.E."/>
            <person name="Miller J."/>
            <person name="Walenz B."/>
            <person name="Knight J."/>
            <person name="Qi J."/>
            <person name="Zhao F."/>
            <person name="Wang Q."/>
            <person name="Bedoya-Reina O.C."/>
            <person name="Katiyar N."/>
            <person name="Tomsho L.P."/>
            <person name="Kasson L.M."/>
            <person name="Hardie R.A."/>
            <person name="Woodbridge P."/>
            <person name="Tindall E.A."/>
            <person name="Bertelsen M.F."/>
            <person name="Dixon D."/>
            <person name="Pyecroft S."/>
            <person name="Helgen K.M."/>
            <person name="Lesk A.M."/>
            <person name="Pringle T.H."/>
            <person name="Patterson N."/>
            <person name="Zhang Y."/>
            <person name="Kreiss A."/>
            <person name="Woods G.M."/>
            <person name="Jones M.E."/>
            <person name="Schuster S.C."/>
        </authorList>
    </citation>
    <scope>NUCLEOTIDE SEQUENCE [LARGE SCALE GENOMIC DNA]</scope>
</reference>
<dbReference type="PANTHER" id="PTHR13195:SF0">
    <property type="entry name" value="PSEUDOURIDYLATE SYNTHASE TRUB2, MITOCHONDRIAL"/>
    <property type="match status" value="1"/>
</dbReference>
<dbReference type="PANTHER" id="PTHR13195">
    <property type="entry name" value="PSEUDOURIDINE SYNTHASE-RELATED"/>
    <property type="match status" value="1"/>
</dbReference>
<dbReference type="GO" id="GO:0006396">
    <property type="term" value="P:RNA processing"/>
    <property type="evidence" value="ECO:0007669"/>
    <property type="project" value="InterPro"/>
</dbReference>
<evidence type="ECO:0000313" key="4">
    <source>
        <dbReference type="Proteomes" id="UP000007648"/>
    </source>
</evidence>
<dbReference type="GO" id="GO:0003723">
    <property type="term" value="F:RNA binding"/>
    <property type="evidence" value="ECO:0007669"/>
    <property type="project" value="InterPro"/>
</dbReference>
<dbReference type="FunCoup" id="A0A7N4NVQ2">
    <property type="interactions" value="829"/>
</dbReference>
<organism evidence="3 4">
    <name type="scientific">Sarcophilus harrisii</name>
    <name type="common">Tasmanian devil</name>
    <name type="synonym">Sarcophilus laniarius</name>
    <dbReference type="NCBI Taxonomy" id="9305"/>
    <lineage>
        <taxon>Eukaryota</taxon>
        <taxon>Metazoa</taxon>
        <taxon>Chordata</taxon>
        <taxon>Craniata</taxon>
        <taxon>Vertebrata</taxon>
        <taxon>Euteleostomi</taxon>
        <taxon>Mammalia</taxon>
        <taxon>Metatheria</taxon>
        <taxon>Dasyuromorphia</taxon>
        <taxon>Dasyuridae</taxon>
        <taxon>Sarcophilus</taxon>
    </lineage>
</organism>